<dbReference type="AlphaFoldDB" id="A0A835I773"/>
<feature type="coiled-coil region" evidence="9">
    <location>
        <begin position="145"/>
        <end position="200"/>
    </location>
</feature>
<organism evidence="11 12">
    <name type="scientific">Coptis chinensis</name>
    <dbReference type="NCBI Taxonomy" id="261450"/>
    <lineage>
        <taxon>Eukaryota</taxon>
        <taxon>Viridiplantae</taxon>
        <taxon>Streptophyta</taxon>
        <taxon>Embryophyta</taxon>
        <taxon>Tracheophyta</taxon>
        <taxon>Spermatophyta</taxon>
        <taxon>Magnoliopsida</taxon>
        <taxon>Ranunculales</taxon>
        <taxon>Ranunculaceae</taxon>
        <taxon>Coptidoideae</taxon>
        <taxon>Coptis</taxon>
    </lineage>
</organism>
<keyword evidence="12" id="KW-1185">Reference proteome</keyword>
<accession>A0A835I773</accession>
<keyword evidence="4" id="KW-0132">Cell division</keyword>
<comment type="caution">
    <text evidence="11">The sequence shown here is derived from an EMBL/GenBank/DDBJ whole genome shotgun (WGS) entry which is preliminary data.</text>
</comment>
<comment type="subcellular location">
    <subcellularLocation>
        <location evidence="1">Chromosome</location>
        <location evidence="1">Centromere</location>
    </subcellularLocation>
</comment>
<evidence type="ECO:0000256" key="2">
    <source>
        <dbReference type="ARBA" id="ARBA00005498"/>
    </source>
</evidence>
<dbReference type="EMBL" id="JADFTS010000004">
    <property type="protein sequence ID" value="KAF9612021.1"/>
    <property type="molecule type" value="Genomic_DNA"/>
</dbReference>
<evidence type="ECO:0000256" key="3">
    <source>
        <dbReference type="ARBA" id="ARBA00022454"/>
    </source>
</evidence>
<dbReference type="GO" id="GO:0031262">
    <property type="term" value="C:Ndc80 complex"/>
    <property type="evidence" value="ECO:0007669"/>
    <property type="project" value="InterPro"/>
</dbReference>
<keyword evidence="8" id="KW-0137">Centromere</keyword>
<dbReference type="PANTHER" id="PTHR48441:SF1">
    <property type="entry name" value="NT-3"/>
    <property type="match status" value="1"/>
</dbReference>
<dbReference type="OrthoDB" id="8194677at2759"/>
<evidence type="ECO:0000256" key="9">
    <source>
        <dbReference type="SAM" id="Coils"/>
    </source>
</evidence>
<feature type="domain" description="Kinetochore protein Nuf2 N-terminal" evidence="10">
    <location>
        <begin position="6"/>
        <end position="144"/>
    </location>
</feature>
<gene>
    <name evidence="11" type="ORF">IFM89_037304</name>
</gene>
<evidence type="ECO:0000256" key="6">
    <source>
        <dbReference type="ARBA" id="ARBA00023054"/>
    </source>
</evidence>
<dbReference type="PANTHER" id="PTHR48441">
    <property type="match status" value="1"/>
</dbReference>
<name>A0A835I773_9MAGN</name>
<keyword evidence="5" id="KW-0498">Mitosis</keyword>
<evidence type="ECO:0000256" key="8">
    <source>
        <dbReference type="ARBA" id="ARBA00023328"/>
    </source>
</evidence>
<keyword evidence="3" id="KW-0158">Chromosome</keyword>
<protein>
    <recommendedName>
        <fullName evidence="10">Kinetochore protein Nuf2 N-terminal domain-containing protein</fullName>
    </recommendedName>
</protein>
<dbReference type="InterPro" id="IPR005549">
    <property type="entry name" value="Kinetochore_Nuf2_N"/>
</dbReference>
<evidence type="ECO:0000256" key="1">
    <source>
        <dbReference type="ARBA" id="ARBA00004584"/>
    </source>
</evidence>
<dbReference type="GO" id="GO:0051301">
    <property type="term" value="P:cell division"/>
    <property type="evidence" value="ECO:0007669"/>
    <property type="project" value="UniProtKB-KW"/>
</dbReference>
<feature type="coiled-coil region" evidence="9">
    <location>
        <begin position="336"/>
        <end position="370"/>
    </location>
</feature>
<proteinExistence type="inferred from homology"/>
<evidence type="ECO:0000256" key="4">
    <source>
        <dbReference type="ARBA" id="ARBA00022618"/>
    </source>
</evidence>
<comment type="similarity">
    <text evidence="2">Belongs to the NUF2 family.</text>
</comment>
<sequence>MAASSYSFPVLTRKEIATVLLESQLAENITEQNLINPTPELVTKLYTNLLSNLDPLQGDDHGQLDFHALGHLENPDHHGDSVKVINLLHKVNEVIAAVHCPVNFNLKDLVKPDSQRTVVFLSAILNFTLYRDTKLNLIHPYVAQIGVHEEKKAELETRISQVKMEIEQVKDAREREKPFVLELDAEVKDLRQTIQVLNNQQMSLKTSFRALREKTKEMDEKITTADFTLSQSAQENAKLQSKIVQSPEKLQGALEEKKSIRDEVKNSERSAMRFLNRRVPLLKCIQSWLCFPQAGKKMKKRLAQMQAIQEQVTSAKKIDKDVKVLKAKLSDMSVLDKSLEAKLVERQAKAEQLEESRKALEEERDLKHAEDTRSLKSVKSEVELKKRDMASRGKRVEAMNEEVDNIKLKMNSVRESGAAAQQELFFKCKEIVKEFQNNSHTIGVVLQRIEPGLENV</sequence>
<evidence type="ECO:0000256" key="7">
    <source>
        <dbReference type="ARBA" id="ARBA00023306"/>
    </source>
</evidence>
<evidence type="ECO:0000313" key="11">
    <source>
        <dbReference type="EMBL" id="KAF9612021.1"/>
    </source>
</evidence>
<evidence type="ECO:0000259" key="10">
    <source>
        <dbReference type="Pfam" id="PF03800"/>
    </source>
</evidence>
<dbReference type="InterPro" id="IPR038275">
    <property type="entry name" value="Nuf2_N_sf"/>
</dbReference>
<dbReference type="Proteomes" id="UP000631114">
    <property type="component" value="Unassembled WGS sequence"/>
</dbReference>
<evidence type="ECO:0000256" key="5">
    <source>
        <dbReference type="ARBA" id="ARBA00022776"/>
    </source>
</evidence>
<keyword evidence="6 9" id="KW-0175">Coiled coil</keyword>
<evidence type="ECO:0000313" key="12">
    <source>
        <dbReference type="Proteomes" id="UP000631114"/>
    </source>
</evidence>
<dbReference type="Gene3D" id="1.10.418.60">
    <property type="entry name" value="Ncd80 complex, Nuf2 subunit"/>
    <property type="match status" value="1"/>
</dbReference>
<keyword evidence="7" id="KW-0131">Cell cycle</keyword>
<reference evidence="11 12" key="1">
    <citation type="submission" date="2020-10" db="EMBL/GenBank/DDBJ databases">
        <title>The Coptis chinensis genome and diversification of protoberbering-type alkaloids.</title>
        <authorList>
            <person name="Wang B."/>
            <person name="Shu S."/>
            <person name="Song C."/>
            <person name="Liu Y."/>
        </authorList>
    </citation>
    <scope>NUCLEOTIDE SEQUENCE [LARGE SCALE GENOMIC DNA]</scope>
    <source>
        <strain evidence="11">HL-2020</strain>
        <tissue evidence="11">Leaf</tissue>
    </source>
</reference>
<dbReference type="Pfam" id="PF03800">
    <property type="entry name" value="Nuf2"/>
    <property type="match status" value="1"/>
</dbReference>